<dbReference type="KEGG" id="shp:Sput200_1080"/>
<dbReference type="HOGENOM" id="CLU_3157741_0_0_6"/>
<dbReference type="Proteomes" id="UP000008209">
    <property type="component" value="Chromosome"/>
</dbReference>
<dbReference type="EMBL" id="CP002457">
    <property type="protein sequence ID" value="ADV53553.1"/>
    <property type="molecule type" value="Genomic_DNA"/>
</dbReference>
<sequence>MPKFPNIRIATRPQWLMLLSKCTIVSAMLKQIKQKDNAVIYDLPLNAI</sequence>
<evidence type="ECO:0000313" key="1">
    <source>
        <dbReference type="EMBL" id="ADV53553.1"/>
    </source>
</evidence>
<dbReference type="PATRIC" id="fig|399804.5.peg.1097"/>
<name>E6XN32_SHEP2</name>
<accession>E6XN32</accession>
<protein>
    <submittedName>
        <fullName evidence="1">Uncharacterized protein</fullName>
    </submittedName>
</protein>
<organism evidence="1 2">
    <name type="scientific">Shewanella putrefaciens (strain 200)</name>
    <dbReference type="NCBI Taxonomy" id="399804"/>
    <lineage>
        <taxon>Bacteria</taxon>
        <taxon>Pseudomonadati</taxon>
        <taxon>Pseudomonadota</taxon>
        <taxon>Gammaproteobacteria</taxon>
        <taxon>Alteromonadales</taxon>
        <taxon>Shewanellaceae</taxon>
        <taxon>Shewanella</taxon>
    </lineage>
</organism>
<evidence type="ECO:0000313" key="2">
    <source>
        <dbReference type="Proteomes" id="UP000008209"/>
    </source>
</evidence>
<dbReference type="AlphaFoldDB" id="E6XN32"/>
<reference evidence="1 2" key="1">
    <citation type="submission" date="2011-01" db="EMBL/GenBank/DDBJ databases">
        <title>Complete sequence of Shewanella putrefaciens 200.</title>
        <authorList>
            <consortium name="US DOE Joint Genome Institute"/>
            <person name="Lucas S."/>
            <person name="Copeland A."/>
            <person name="Lapidus A."/>
            <person name="Cheng J.-F."/>
            <person name="Bruce D."/>
            <person name="Goodwin L."/>
            <person name="Pitluck S."/>
            <person name="Munk A.C."/>
            <person name="Detter J.C."/>
            <person name="Han C."/>
            <person name="Tapia R."/>
            <person name="Land M."/>
            <person name="Hauser L."/>
            <person name="Chang Y.-J."/>
            <person name="Jeffries C."/>
            <person name="Kyrpides N."/>
            <person name="Ivanova N."/>
            <person name="Mikhailova N."/>
            <person name="Kolker E."/>
            <person name="Lawrence C."/>
            <person name="McCue L.A."/>
            <person name="DiChristina T."/>
            <person name="Nealson K."/>
            <person name="Fredrickson J.K."/>
            <person name="Woyke T."/>
        </authorList>
    </citation>
    <scope>NUCLEOTIDE SEQUENCE [LARGE SCALE GENOMIC DNA]</scope>
    <source>
        <strain evidence="1 2">200</strain>
    </source>
</reference>
<gene>
    <name evidence="1" type="ordered locus">Sput200_1080</name>
</gene>
<proteinExistence type="predicted"/>